<reference evidence="12 13" key="1">
    <citation type="submission" date="2015-01" db="EMBL/GenBank/DDBJ databases">
        <title>The Genome Sequence of Ochroconis gallopava CBS43764.</title>
        <authorList>
            <consortium name="The Broad Institute Genomics Platform"/>
            <person name="Cuomo C."/>
            <person name="de Hoog S."/>
            <person name="Gorbushina A."/>
            <person name="Stielow B."/>
            <person name="Teixiera M."/>
            <person name="Abouelleil A."/>
            <person name="Chapman S.B."/>
            <person name="Priest M."/>
            <person name="Young S.K."/>
            <person name="Wortman J."/>
            <person name="Nusbaum C."/>
            <person name="Birren B."/>
        </authorList>
    </citation>
    <scope>NUCLEOTIDE SEQUENCE [LARGE SCALE GENOMIC DNA]</scope>
    <source>
        <strain evidence="12 13">CBS 43764</strain>
    </source>
</reference>
<feature type="compositionally biased region" description="Low complexity" evidence="7">
    <location>
        <begin position="220"/>
        <end position="240"/>
    </location>
</feature>
<evidence type="ECO:0008006" key="14">
    <source>
        <dbReference type="Google" id="ProtNLM"/>
    </source>
</evidence>
<dbReference type="SMART" id="SM00664">
    <property type="entry name" value="DoH"/>
    <property type="match status" value="1"/>
</dbReference>
<evidence type="ECO:0000256" key="1">
    <source>
        <dbReference type="ARBA" id="ARBA00004370"/>
    </source>
</evidence>
<gene>
    <name evidence="12" type="ORF">PV09_07402</name>
</gene>
<feature type="transmembrane region" description="Helical" evidence="8">
    <location>
        <begin position="395"/>
        <end position="412"/>
    </location>
</feature>
<feature type="chain" id="PRO_5002238541" description="Cytochrome b561 domain-containing protein" evidence="9">
    <location>
        <begin position="20"/>
        <end position="486"/>
    </location>
</feature>
<dbReference type="OrthoDB" id="19261at2759"/>
<dbReference type="InterPro" id="IPR006593">
    <property type="entry name" value="Cyt_b561/ferric_Rdtase_TM"/>
</dbReference>
<evidence type="ECO:0000256" key="6">
    <source>
        <dbReference type="ARBA" id="ARBA00023136"/>
    </source>
</evidence>
<feature type="region of interest" description="Disordered" evidence="7">
    <location>
        <begin position="212"/>
        <end position="245"/>
    </location>
</feature>
<dbReference type="InterPro" id="IPR015920">
    <property type="entry name" value="Cellobiose_DH-like_cyt"/>
</dbReference>
<organism evidence="12 13">
    <name type="scientific">Verruconis gallopava</name>
    <dbReference type="NCBI Taxonomy" id="253628"/>
    <lineage>
        <taxon>Eukaryota</taxon>
        <taxon>Fungi</taxon>
        <taxon>Dikarya</taxon>
        <taxon>Ascomycota</taxon>
        <taxon>Pezizomycotina</taxon>
        <taxon>Dothideomycetes</taxon>
        <taxon>Pleosporomycetidae</taxon>
        <taxon>Venturiales</taxon>
        <taxon>Sympoventuriaceae</taxon>
        <taxon>Verruconis</taxon>
    </lineage>
</organism>
<dbReference type="AlphaFoldDB" id="A0A0D2APM3"/>
<dbReference type="SUPFAM" id="SSF49344">
    <property type="entry name" value="CBD9-like"/>
    <property type="match status" value="1"/>
</dbReference>
<feature type="transmembrane region" description="Helical" evidence="8">
    <location>
        <begin position="289"/>
        <end position="308"/>
    </location>
</feature>
<dbReference type="EMBL" id="KN847557">
    <property type="protein sequence ID" value="KIW01114.1"/>
    <property type="molecule type" value="Genomic_DNA"/>
</dbReference>
<feature type="transmembrane region" description="Helical" evidence="8">
    <location>
        <begin position="357"/>
        <end position="375"/>
    </location>
</feature>
<evidence type="ECO:0000256" key="2">
    <source>
        <dbReference type="ARBA" id="ARBA00022448"/>
    </source>
</evidence>
<feature type="domain" description="Cytochrome b561" evidence="11">
    <location>
        <begin position="291"/>
        <end position="412"/>
    </location>
</feature>
<dbReference type="HOGENOM" id="CLU_031471_1_0_1"/>
<keyword evidence="5 8" id="KW-1133">Transmembrane helix</keyword>
<sequence length="486" mass="51349">MKKSSVAAALLGLSSSAYAQSVSASQNGITYSFSVPDTTASSGSGDVYIQISGPTSFSYIALGSGSQMSGSNMFVIYTNSAGNNVTLSPRKATGHSQPQFDSSAQAVLTEGSGVSNNVMTANIRCSSCADKFDITSSSASLIYAALSGSPLNDDSTSATISQHTNTYGTMTMDMTQAKNSANDNPFVSSNGTTATPTTGTSGTQSCVPISQVSGESNSDSGATPTGFGFFGGSRPTGRPPWATGTGYPFKRADSTSSSACPSGYVLSGSSSGASFNNNGFNASQQKNMLMAHGIMAGLAFAVFFPFGAISIRLLSFPGLVWFHAAFQVFAYVFYIIAFGLGIWLANQLHLMGEAHPILGIVLFILLFFMPVLGQLHHRNFKKFQTRTIPSFAHIWLGRIVITLGIINGGLGLKLANNSTYGPKVYGVVAGIIFAIYLASIVIGERRRARTLRNPPKYDEVLLQDHRNMSPPTSPPRHREYYGHSAK</sequence>
<evidence type="ECO:0000256" key="4">
    <source>
        <dbReference type="ARBA" id="ARBA00022982"/>
    </source>
</evidence>
<keyword evidence="4" id="KW-0249">Electron transport</keyword>
<evidence type="ECO:0000313" key="13">
    <source>
        <dbReference type="Proteomes" id="UP000053259"/>
    </source>
</evidence>
<evidence type="ECO:0000256" key="9">
    <source>
        <dbReference type="SAM" id="SignalP"/>
    </source>
</evidence>
<dbReference type="VEuPathDB" id="FungiDB:PV09_07402"/>
<keyword evidence="3 8" id="KW-0812">Transmembrane</keyword>
<evidence type="ECO:0000256" key="5">
    <source>
        <dbReference type="ARBA" id="ARBA00022989"/>
    </source>
</evidence>
<keyword evidence="13" id="KW-1185">Reference proteome</keyword>
<dbReference type="CDD" id="cd08760">
    <property type="entry name" value="Cyt_b561_FRRS1_like"/>
    <property type="match status" value="1"/>
</dbReference>
<dbReference type="InParanoid" id="A0A0D2APM3"/>
<dbReference type="GeneID" id="27315375"/>
<comment type="subcellular location">
    <subcellularLocation>
        <location evidence="1">Membrane</location>
    </subcellularLocation>
</comment>
<evidence type="ECO:0000256" key="8">
    <source>
        <dbReference type="SAM" id="Phobius"/>
    </source>
</evidence>
<name>A0A0D2APM3_9PEZI</name>
<evidence type="ECO:0000259" key="10">
    <source>
        <dbReference type="SMART" id="SM00664"/>
    </source>
</evidence>
<dbReference type="Gene3D" id="1.20.120.1770">
    <property type="match status" value="1"/>
</dbReference>
<feature type="signal peptide" evidence="9">
    <location>
        <begin position="1"/>
        <end position="19"/>
    </location>
</feature>
<dbReference type="PANTHER" id="PTHR47797:SF1">
    <property type="entry name" value="CYTOCHROME B561 DOMAIN-CONTAINING PROTEIN-RELATED"/>
    <property type="match status" value="1"/>
</dbReference>
<dbReference type="Proteomes" id="UP000053259">
    <property type="component" value="Unassembled WGS sequence"/>
</dbReference>
<feature type="transmembrane region" description="Helical" evidence="8">
    <location>
        <begin position="320"/>
        <end position="345"/>
    </location>
</feature>
<evidence type="ECO:0000259" key="11">
    <source>
        <dbReference type="SMART" id="SM00665"/>
    </source>
</evidence>
<dbReference type="PANTHER" id="PTHR47797">
    <property type="entry name" value="DEHYDROGENASE, PUTATIVE (AFU_ORTHOLOGUE AFUA_8G05805)-RELATED"/>
    <property type="match status" value="1"/>
</dbReference>
<proteinExistence type="predicted"/>
<keyword evidence="9" id="KW-0732">Signal</keyword>
<feature type="compositionally biased region" description="Basic and acidic residues" evidence="7">
    <location>
        <begin position="476"/>
        <end position="486"/>
    </location>
</feature>
<protein>
    <recommendedName>
        <fullName evidence="14">Cytochrome b561 domain-containing protein</fullName>
    </recommendedName>
</protein>
<feature type="region of interest" description="Disordered" evidence="7">
    <location>
        <begin position="462"/>
        <end position="486"/>
    </location>
</feature>
<evidence type="ECO:0000256" key="7">
    <source>
        <dbReference type="SAM" id="MobiDB-lite"/>
    </source>
</evidence>
<dbReference type="InterPro" id="IPR005018">
    <property type="entry name" value="DOMON_domain"/>
</dbReference>
<dbReference type="Pfam" id="PF16010">
    <property type="entry name" value="CDH-cyt"/>
    <property type="match status" value="1"/>
</dbReference>
<dbReference type="RefSeq" id="XP_016210983.1">
    <property type="nucleotide sequence ID" value="XM_016361163.1"/>
</dbReference>
<dbReference type="CDD" id="cd09630">
    <property type="entry name" value="CDH_like_cytochrome"/>
    <property type="match status" value="1"/>
</dbReference>
<accession>A0A0D2APM3</accession>
<keyword evidence="2" id="KW-0813">Transport</keyword>
<dbReference type="GO" id="GO:0016020">
    <property type="term" value="C:membrane"/>
    <property type="evidence" value="ECO:0007669"/>
    <property type="project" value="UniProtKB-SubCell"/>
</dbReference>
<keyword evidence="6 8" id="KW-0472">Membrane</keyword>
<evidence type="ECO:0000256" key="3">
    <source>
        <dbReference type="ARBA" id="ARBA00022692"/>
    </source>
</evidence>
<dbReference type="Gene3D" id="2.60.40.1210">
    <property type="entry name" value="Cellobiose dehydrogenase, cytochrome domain"/>
    <property type="match status" value="1"/>
</dbReference>
<feature type="domain" description="DOMON" evidence="10">
    <location>
        <begin position="59"/>
        <end position="146"/>
    </location>
</feature>
<feature type="transmembrane region" description="Helical" evidence="8">
    <location>
        <begin position="424"/>
        <end position="443"/>
    </location>
</feature>
<evidence type="ECO:0000313" key="12">
    <source>
        <dbReference type="EMBL" id="KIW01114.1"/>
    </source>
</evidence>
<dbReference type="STRING" id="253628.A0A0D2APM3"/>
<dbReference type="SMART" id="SM00665">
    <property type="entry name" value="B561"/>
    <property type="match status" value="1"/>
</dbReference>